<dbReference type="SUPFAM" id="SSF109604">
    <property type="entry name" value="HD-domain/PDEase-like"/>
    <property type="match status" value="2"/>
</dbReference>
<dbReference type="EMBL" id="CP141769">
    <property type="protein sequence ID" value="WRS37998.1"/>
    <property type="molecule type" value="Genomic_DNA"/>
</dbReference>
<gene>
    <name evidence="2" type="ORF">VA613_08170</name>
</gene>
<keyword evidence="3" id="KW-1185">Reference proteome</keyword>
<dbReference type="CDD" id="cd00077">
    <property type="entry name" value="HDc"/>
    <property type="match status" value="1"/>
</dbReference>
<dbReference type="Pfam" id="PF13487">
    <property type="entry name" value="HD_5"/>
    <property type="match status" value="2"/>
</dbReference>
<evidence type="ECO:0000259" key="1">
    <source>
        <dbReference type="PROSITE" id="PS51832"/>
    </source>
</evidence>
<dbReference type="InterPro" id="IPR003607">
    <property type="entry name" value="HD/PDEase_dom"/>
</dbReference>
<dbReference type="PROSITE" id="PS51832">
    <property type="entry name" value="HD_GYP"/>
    <property type="match status" value="1"/>
</dbReference>
<protein>
    <submittedName>
        <fullName evidence="2">HD domain-containing phosphohydrolase</fullName>
    </submittedName>
</protein>
<accession>A0ABZ1CJ84</accession>
<dbReference type="Gene3D" id="1.10.3210.10">
    <property type="entry name" value="Hypothetical protein af1432"/>
    <property type="match status" value="2"/>
</dbReference>
<dbReference type="NCBIfam" id="TIGR00277">
    <property type="entry name" value="HDIG"/>
    <property type="match status" value="1"/>
</dbReference>
<reference evidence="2 3" key="1">
    <citation type="submission" date="2023-12" db="EMBL/GenBank/DDBJ databases">
        <title>Thiobacillus sedimentum sp. nov., a chemolithoautotrophic sulfur-oxidizing bacterium isolated from freshwater sediment.</title>
        <authorList>
            <person name="Luo J."/>
            <person name="Dai C."/>
        </authorList>
    </citation>
    <scope>NUCLEOTIDE SEQUENCE [LARGE SCALE GENOMIC DNA]</scope>
    <source>
        <strain evidence="2 3">SCUT-2</strain>
    </source>
</reference>
<dbReference type="InterPro" id="IPR052020">
    <property type="entry name" value="Cyclic_di-GMP/3'3'-cGAMP_PDE"/>
</dbReference>
<evidence type="ECO:0000313" key="3">
    <source>
        <dbReference type="Proteomes" id="UP001334732"/>
    </source>
</evidence>
<dbReference type="InterPro" id="IPR006675">
    <property type="entry name" value="HDIG_dom"/>
</dbReference>
<sequence length="456" mass="49653">MSPLDMTSATDQRELSLSAIIGALSYALDLTEGLPAGHGLRCCWIGMQVGQQLGMDSEALSHLYYTLLLKDAGCSSNAARLFELYGTDDRRVKRDFKQVDTDSMLRLGRFVLSHVGVGRSLHERVSRILNLAQNGEEFATELITTRCERGANISLQLGFDEQVAAGIRCLDEHWSGHGKPARLAGAAIPLASRIALLAQVAEVFHSAAGREHAIREVRGRAGSWFDPAVVDAFLAAERLPGFWEGLGDAGLQQRIAAIEPASKAVRIDEDRLDTIAEAFAQVVDAKSHYTYGHSTRVAAYTEAVATRLGLPRGRVRWLRRGALLHDIGKLGVSNGVLDKPGRLEPDEWEQVKAHAAYSEQILARLDIFSELAFVAAAHHERLDGKGYPRGLAADAIPFETRIITVADIFDAITAERPYRGPIPVDDAIAMMEKERGAAVDGTCLDALKQALPELGF</sequence>
<dbReference type="PANTHER" id="PTHR45228">
    <property type="entry name" value="CYCLIC DI-GMP PHOSPHODIESTERASE TM_0186-RELATED"/>
    <property type="match status" value="1"/>
</dbReference>
<dbReference type="SMART" id="SM00471">
    <property type="entry name" value="HDc"/>
    <property type="match status" value="1"/>
</dbReference>
<organism evidence="2 3">
    <name type="scientific">Thiobacillus sedimenti</name>
    <dbReference type="NCBI Taxonomy" id="3110231"/>
    <lineage>
        <taxon>Bacteria</taxon>
        <taxon>Pseudomonadati</taxon>
        <taxon>Pseudomonadota</taxon>
        <taxon>Betaproteobacteria</taxon>
        <taxon>Nitrosomonadales</taxon>
        <taxon>Thiobacillaceae</taxon>
        <taxon>Thiobacillus</taxon>
    </lineage>
</organism>
<dbReference type="RefSeq" id="WP_324778612.1">
    <property type="nucleotide sequence ID" value="NZ_CP141769.1"/>
</dbReference>
<dbReference type="InterPro" id="IPR037522">
    <property type="entry name" value="HD_GYP_dom"/>
</dbReference>
<proteinExistence type="predicted"/>
<feature type="domain" description="HD-GYP" evidence="1">
    <location>
        <begin position="268"/>
        <end position="456"/>
    </location>
</feature>
<dbReference type="Proteomes" id="UP001334732">
    <property type="component" value="Chromosome"/>
</dbReference>
<evidence type="ECO:0000313" key="2">
    <source>
        <dbReference type="EMBL" id="WRS37998.1"/>
    </source>
</evidence>
<name>A0ABZ1CJ84_9PROT</name>
<dbReference type="PANTHER" id="PTHR45228:SF5">
    <property type="entry name" value="CYCLIC DI-GMP PHOSPHODIESTERASE VC_1348-RELATED"/>
    <property type="match status" value="1"/>
</dbReference>